<evidence type="ECO:0000256" key="4">
    <source>
        <dbReference type="ARBA" id="ARBA00022827"/>
    </source>
</evidence>
<evidence type="ECO:0000313" key="8">
    <source>
        <dbReference type="Proteomes" id="UP000446768"/>
    </source>
</evidence>
<protein>
    <submittedName>
        <fullName evidence="7">NAD(P)/FAD-dependent oxidoreductase</fullName>
    </submittedName>
</protein>
<comment type="cofactor">
    <cofactor evidence="1">
        <name>FAD</name>
        <dbReference type="ChEBI" id="CHEBI:57692"/>
    </cofactor>
</comment>
<keyword evidence="8" id="KW-1185">Reference proteome</keyword>
<reference evidence="7 8" key="1">
    <citation type="submission" date="2019-11" db="EMBL/GenBank/DDBJ databases">
        <title>Novel species isolated from a subtropical stream in China.</title>
        <authorList>
            <person name="Lu H."/>
        </authorList>
    </citation>
    <scope>NUCLEOTIDE SEQUENCE [LARGE SCALE GENOMIC DNA]</scope>
    <source>
        <strain evidence="7 8">FT92W</strain>
    </source>
</reference>
<dbReference type="GO" id="GO:0003955">
    <property type="term" value="F:NAD(P)H dehydrogenase (quinone) activity"/>
    <property type="evidence" value="ECO:0007669"/>
    <property type="project" value="TreeGrafter"/>
</dbReference>
<evidence type="ECO:0000256" key="1">
    <source>
        <dbReference type="ARBA" id="ARBA00001974"/>
    </source>
</evidence>
<dbReference type="EMBL" id="WKJJ01000018">
    <property type="protein sequence ID" value="MRV75162.1"/>
    <property type="molecule type" value="Genomic_DNA"/>
</dbReference>
<dbReference type="Proteomes" id="UP000446768">
    <property type="component" value="Unassembled WGS sequence"/>
</dbReference>
<dbReference type="PANTHER" id="PTHR42913:SF3">
    <property type="entry name" value="64 KDA MITOCHONDRIAL NADH DEHYDROGENASE (EUROFUNG)"/>
    <property type="match status" value="1"/>
</dbReference>
<comment type="similarity">
    <text evidence="2">Belongs to the NADH dehydrogenase family.</text>
</comment>
<feature type="domain" description="FAD/NAD(P)-binding" evidence="6">
    <location>
        <begin position="5"/>
        <end position="311"/>
    </location>
</feature>
<dbReference type="Gene3D" id="3.50.50.100">
    <property type="match status" value="1"/>
</dbReference>
<evidence type="ECO:0000313" key="7">
    <source>
        <dbReference type="EMBL" id="MRV75162.1"/>
    </source>
</evidence>
<dbReference type="PRINTS" id="PR00368">
    <property type="entry name" value="FADPNR"/>
</dbReference>
<organism evidence="7 8">
    <name type="scientific">Pseudoduganella rivuli</name>
    <dbReference type="NCBI Taxonomy" id="2666085"/>
    <lineage>
        <taxon>Bacteria</taxon>
        <taxon>Pseudomonadati</taxon>
        <taxon>Pseudomonadota</taxon>
        <taxon>Betaproteobacteria</taxon>
        <taxon>Burkholderiales</taxon>
        <taxon>Oxalobacteraceae</taxon>
        <taxon>Telluria group</taxon>
        <taxon>Pseudoduganella</taxon>
    </lineage>
</organism>
<name>A0A7X2IS89_9BURK</name>
<evidence type="ECO:0000256" key="5">
    <source>
        <dbReference type="ARBA" id="ARBA00023002"/>
    </source>
</evidence>
<comment type="caution">
    <text evidence="7">The sequence shown here is derived from an EMBL/GenBank/DDBJ whole genome shotgun (WGS) entry which is preliminary data.</text>
</comment>
<proteinExistence type="inferred from homology"/>
<evidence type="ECO:0000256" key="3">
    <source>
        <dbReference type="ARBA" id="ARBA00022630"/>
    </source>
</evidence>
<sequence length="400" mass="41690">MAQTILVAGSGFAGLWGALAAARVLDEQQATQVDVVLVSPEPRLGMRPRLHEADPTAWSTDILPHLQAAGVRYVQGFVSRIHRQDGYVEVADANGQLVSLAYDRLLLAAGSAMYRPAVPGLARHAHSIDQPADAAALDAHLQTLAAQPDTPARHTVVVVGAGFTGIELACELPARLRALLPGTTPRIVLVEQAGEVGPALGAGPRPVIEQALDSLGIERELGQTVAALDGGGVVLADGSRIAASTVIWTGGMRATGLAGQVAARPDALGRAPVGNDLRVYGAPHIFAAGDAAVARTDDDGHQTLMACQHALVTGRYAGHNAARDLLGLATEPYRQPAYVTCLDLGGWGAVFTQGWQRDVGTAGAEAKALKMQINTQWIYPPAPRRDLLLAAAHPDKAFAG</sequence>
<evidence type="ECO:0000256" key="2">
    <source>
        <dbReference type="ARBA" id="ARBA00005272"/>
    </source>
</evidence>
<accession>A0A7X2IS89</accession>
<dbReference type="InterPro" id="IPR023753">
    <property type="entry name" value="FAD/NAD-binding_dom"/>
</dbReference>
<gene>
    <name evidence="7" type="ORF">GJ700_25940</name>
</gene>
<dbReference type="SUPFAM" id="SSF51905">
    <property type="entry name" value="FAD/NAD(P)-binding domain"/>
    <property type="match status" value="1"/>
</dbReference>
<dbReference type="RefSeq" id="WP_154379442.1">
    <property type="nucleotide sequence ID" value="NZ_WKJJ01000018.1"/>
</dbReference>
<keyword evidence="4" id="KW-0274">FAD</keyword>
<dbReference type="PANTHER" id="PTHR42913">
    <property type="entry name" value="APOPTOSIS-INDUCING FACTOR 1"/>
    <property type="match status" value="1"/>
</dbReference>
<dbReference type="InterPro" id="IPR036188">
    <property type="entry name" value="FAD/NAD-bd_sf"/>
</dbReference>
<dbReference type="Pfam" id="PF07992">
    <property type="entry name" value="Pyr_redox_2"/>
    <property type="match status" value="1"/>
</dbReference>
<dbReference type="AlphaFoldDB" id="A0A7X2IS89"/>
<evidence type="ECO:0000259" key="6">
    <source>
        <dbReference type="Pfam" id="PF07992"/>
    </source>
</evidence>
<keyword evidence="5" id="KW-0560">Oxidoreductase</keyword>
<keyword evidence="3" id="KW-0285">Flavoprotein</keyword>
<dbReference type="GO" id="GO:0019646">
    <property type="term" value="P:aerobic electron transport chain"/>
    <property type="evidence" value="ECO:0007669"/>
    <property type="project" value="TreeGrafter"/>
</dbReference>
<dbReference type="InterPro" id="IPR051169">
    <property type="entry name" value="NADH-Q_oxidoreductase"/>
</dbReference>